<dbReference type="Proteomes" id="UP000078576">
    <property type="component" value="Unassembled WGS sequence"/>
</dbReference>
<gene>
    <name evidence="2" type="ORF">VP1G_02534</name>
</gene>
<dbReference type="EMBL" id="KN714678">
    <property type="protein sequence ID" value="KUI55119.1"/>
    <property type="molecule type" value="Genomic_DNA"/>
</dbReference>
<evidence type="ECO:0000256" key="1">
    <source>
        <dbReference type="SAM" id="MobiDB-lite"/>
    </source>
</evidence>
<evidence type="ECO:0008006" key="4">
    <source>
        <dbReference type="Google" id="ProtNLM"/>
    </source>
</evidence>
<evidence type="ECO:0000313" key="2">
    <source>
        <dbReference type="EMBL" id="KUI55119.1"/>
    </source>
</evidence>
<organism evidence="2 3">
    <name type="scientific">Cytospora mali</name>
    <name type="common">Apple Valsa canker fungus</name>
    <name type="synonym">Valsa mali</name>
    <dbReference type="NCBI Taxonomy" id="578113"/>
    <lineage>
        <taxon>Eukaryota</taxon>
        <taxon>Fungi</taxon>
        <taxon>Dikarya</taxon>
        <taxon>Ascomycota</taxon>
        <taxon>Pezizomycotina</taxon>
        <taxon>Sordariomycetes</taxon>
        <taxon>Sordariomycetidae</taxon>
        <taxon>Diaporthales</taxon>
        <taxon>Cytosporaceae</taxon>
        <taxon>Cytospora</taxon>
    </lineage>
</organism>
<protein>
    <recommendedName>
        <fullName evidence="4">OTU domain-containing protein</fullName>
    </recommendedName>
</protein>
<dbReference type="OrthoDB" id="3540583at2759"/>
<feature type="compositionally biased region" description="Low complexity" evidence="1">
    <location>
        <begin position="45"/>
        <end position="58"/>
    </location>
</feature>
<dbReference type="AlphaFoldDB" id="A0A194UU31"/>
<feature type="region of interest" description="Disordered" evidence="1">
    <location>
        <begin position="29"/>
        <end position="114"/>
    </location>
</feature>
<proteinExistence type="predicted"/>
<dbReference type="CDD" id="cd22744">
    <property type="entry name" value="OTU"/>
    <property type="match status" value="1"/>
</dbReference>
<keyword evidence="3" id="KW-1185">Reference proteome</keyword>
<dbReference type="STRING" id="694573.A0A194UU31"/>
<reference evidence="3" key="1">
    <citation type="submission" date="2014-12" db="EMBL/GenBank/DDBJ databases">
        <title>Genome Sequence of Valsa Canker Pathogens Uncovers a Specific Adaption of Colonization on Woody Bark.</title>
        <authorList>
            <person name="Yin Z."/>
            <person name="Liu H."/>
            <person name="Gao X."/>
            <person name="Li Z."/>
            <person name="Song N."/>
            <person name="Ke X."/>
            <person name="Dai Q."/>
            <person name="Wu Y."/>
            <person name="Sun Y."/>
            <person name="Xu J.-R."/>
            <person name="Kang Z.K."/>
            <person name="Wang L."/>
            <person name="Huang L."/>
        </authorList>
    </citation>
    <scope>NUCLEOTIDE SEQUENCE [LARGE SCALE GENOMIC DNA]</scope>
    <source>
        <strain evidence="3">SXYL134</strain>
    </source>
</reference>
<evidence type="ECO:0000313" key="3">
    <source>
        <dbReference type="Proteomes" id="UP000078576"/>
    </source>
</evidence>
<name>A0A194UU31_CYTMA</name>
<accession>A0A194UU31</accession>
<sequence>MSDSQQGASGASARGRGSLWLEDLNSIRRDSPIYNGVPSVVTIRQSQPQSQPQQQGSPVKVVTLDDDSDDNPDPQPHPPQQQGNPDNTITINSDSDDGPVQEVTGGTGNNSSDDQIWGYARADIQAYYGLQGLPRARAVNLLGYQTGYAPQADYPSPTSGLRFDVAQLRRDIAGNSRVRQREIDEAYSAQNFAYSAPLPFEEAITRNWLAEAPELVRGFPMVEEVEFLLQPNMAGASSNCFFKAVALVVYGDHTFYGRVKAEHLQLFDVALRWEHPRHGLYHQMNARFYSTVVTGPGGARRTVANIYQMLTVPSMYTALDVFDITADLYNLFIVVYTLDGNNEVTNVTTMGSYNARHVFICHVDGNHFKPMIPNEYYASEFQLPRITYQSTRGYPMTSRRDENKHALDHSWRNRWAGKLDRRQGALPVEHAFYQTTLTSVMRGTQLRQ</sequence>